<sequence>MLQLAHKNLTVYQFALQLVKEVYQHTKSYPKEEQFVLVSQLRRAAISVCSNLAEGSARTSKTERKRFYEISRSSLVEVDTQIEISLVLEYLQKEDISSLENYLESVFKMLSKMIGNLKIETK</sequence>
<dbReference type="InterPro" id="IPR036583">
    <property type="entry name" value="23S_rRNA_IVS_sf"/>
</dbReference>
<gene>
    <name evidence="1" type="ORF">MKP09_05445</name>
</gene>
<dbReference type="PANTHER" id="PTHR38471">
    <property type="entry name" value="FOUR HELIX BUNDLE PROTEIN"/>
    <property type="match status" value="1"/>
</dbReference>
<dbReference type="RefSeq" id="WP_240826777.1">
    <property type="nucleotide sequence ID" value="NZ_JAKWBL010000001.1"/>
</dbReference>
<comment type="caution">
    <text evidence="1">The sequence shown here is derived from an EMBL/GenBank/DDBJ whole genome shotgun (WGS) entry which is preliminary data.</text>
</comment>
<accession>A0ABS9SG99</accession>
<reference evidence="1 2" key="1">
    <citation type="submission" date="2022-02" db="EMBL/GenBank/DDBJ databases">
        <authorList>
            <person name="Min J."/>
        </authorList>
    </citation>
    <scope>NUCLEOTIDE SEQUENCE [LARGE SCALE GENOMIC DNA]</scope>
    <source>
        <strain evidence="1 2">GR10-1</strain>
    </source>
</reference>
<protein>
    <submittedName>
        <fullName evidence="1">Four helix bundle protein</fullName>
    </submittedName>
</protein>
<dbReference type="SUPFAM" id="SSF158446">
    <property type="entry name" value="IVS-encoded protein-like"/>
    <property type="match status" value="1"/>
</dbReference>
<dbReference type="CDD" id="cd16377">
    <property type="entry name" value="23S_rRNA_IVP_like"/>
    <property type="match status" value="1"/>
</dbReference>
<name>A0ABS9SG99_9BACT</name>
<dbReference type="Proteomes" id="UP001202248">
    <property type="component" value="Unassembled WGS sequence"/>
</dbReference>
<dbReference type="EMBL" id="JAKWBL010000001">
    <property type="protein sequence ID" value="MCH5597386.1"/>
    <property type="molecule type" value="Genomic_DNA"/>
</dbReference>
<dbReference type="InterPro" id="IPR012657">
    <property type="entry name" value="23S_rRNA-intervening_sequence"/>
</dbReference>
<keyword evidence="2" id="KW-1185">Reference proteome</keyword>
<dbReference type="Pfam" id="PF05635">
    <property type="entry name" value="23S_rRNA_IVP"/>
    <property type="match status" value="1"/>
</dbReference>
<evidence type="ECO:0000313" key="2">
    <source>
        <dbReference type="Proteomes" id="UP001202248"/>
    </source>
</evidence>
<dbReference type="NCBIfam" id="TIGR02436">
    <property type="entry name" value="four helix bundle protein"/>
    <property type="match status" value="1"/>
</dbReference>
<proteinExistence type="predicted"/>
<dbReference type="Gene3D" id="1.20.1440.60">
    <property type="entry name" value="23S rRNA-intervening sequence"/>
    <property type="match status" value="1"/>
</dbReference>
<dbReference type="PANTHER" id="PTHR38471:SF2">
    <property type="entry name" value="FOUR HELIX BUNDLE PROTEIN"/>
    <property type="match status" value="1"/>
</dbReference>
<organism evidence="1 2">
    <name type="scientific">Niabella ginsengisoli</name>
    <dbReference type="NCBI Taxonomy" id="522298"/>
    <lineage>
        <taxon>Bacteria</taxon>
        <taxon>Pseudomonadati</taxon>
        <taxon>Bacteroidota</taxon>
        <taxon>Chitinophagia</taxon>
        <taxon>Chitinophagales</taxon>
        <taxon>Chitinophagaceae</taxon>
        <taxon>Niabella</taxon>
    </lineage>
</organism>
<evidence type="ECO:0000313" key="1">
    <source>
        <dbReference type="EMBL" id="MCH5597386.1"/>
    </source>
</evidence>